<name>A0A9X3MS34_9ACTN</name>
<evidence type="ECO:0000313" key="2">
    <source>
        <dbReference type="EMBL" id="MDA0161614.1"/>
    </source>
</evidence>
<dbReference type="InterPro" id="IPR000600">
    <property type="entry name" value="ROK"/>
</dbReference>
<dbReference type="Gene3D" id="1.10.10.10">
    <property type="entry name" value="Winged helix-like DNA-binding domain superfamily/Winged helix DNA-binding domain"/>
    <property type="match status" value="1"/>
</dbReference>
<evidence type="ECO:0000256" key="1">
    <source>
        <dbReference type="ARBA" id="ARBA00006479"/>
    </source>
</evidence>
<comment type="similarity">
    <text evidence="1">Belongs to the ROK (NagC/XylR) family.</text>
</comment>
<sequence length="397" mass="40931">MAGLNDIREVNRLRLLEELRRAGVADRSELARQTGLSRATVATLVADFVARGAIVEESERNGAPGRPSNRLRLDPSAATVLGVDFGHRHVRVALADLSATVIAERRIDLDVDAGSKTALDTTAELAATLMAEAGVGGDRVLGAGMGIPAPIDRRSGRMPSASILANWEPIRPAEELAHRLGLPVRVANDADLGALGESTYGAGRGFSDLLYVKLSAGFGAGMILRGALHTGATGIAGEIGHLGVDPLGVICRCGNRGCLETVASGYGLRHVLAPTHGPGLTTARLLALADAGDTTVLAALQRAGTMVGAVLGALCTALNPAAIMIGGDLGAGSAPLRDAIRAELRRTALPPTGDVVLHAATLGDRAEVLGAITLALDETEWLRSADLVAVARQWTRA</sequence>
<dbReference type="RefSeq" id="WP_270040831.1">
    <property type="nucleotide sequence ID" value="NZ_JAPDOD010000013.1"/>
</dbReference>
<dbReference type="Gene3D" id="3.30.420.40">
    <property type="match status" value="2"/>
</dbReference>
<comment type="caution">
    <text evidence="2">The sequence shown here is derived from an EMBL/GenBank/DDBJ whole genome shotgun (WGS) entry which is preliminary data.</text>
</comment>
<dbReference type="Proteomes" id="UP001149140">
    <property type="component" value="Unassembled WGS sequence"/>
</dbReference>
<protein>
    <submittedName>
        <fullName evidence="2">ROK family protein</fullName>
    </submittedName>
</protein>
<dbReference type="PANTHER" id="PTHR18964">
    <property type="entry name" value="ROK (REPRESSOR, ORF, KINASE) FAMILY"/>
    <property type="match status" value="1"/>
</dbReference>
<gene>
    <name evidence="2" type="ORF">OM076_15155</name>
</gene>
<accession>A0A9X3MS34</accession>
<evidence type="ECO:0000313" key="3">
    <source>
        <dbReference type="Proteomes" id="UP001149140"/>
    </source>
</evidence>
<dbReference type="SUPFAM" id="SSF46785">
    <property type="entry name" value="Winged helix' DNA-binding domain"/>
    <property type="match status" value="1"/>
</dbReference>
<proteinExistence type="inferred from homology"/>
<dbReference type="Pfam" id="PF00480">
    <property type="entry name" value="ROK"/>
    <property type="match status" value="1"/>
</dbReference>
<dbReference type="InterPro" id="IPR043129">
    <property type="entry name" value="ATPase_NBD"/>
</dbReference>
<dbReference type="AlphaFoldDB" id="A0A9X3MS34"/>
<dbReference type="EMBL" id="JAPDOD010000013">
    <property type="protein sequence ID" value="MDA0161614.1"/>
    <property type="molecule type" value="Genomic_DNA"/>
</dbReference>
<dbReference type="InterPro" id="IPR036390">
    <property type="entry name" value="WH_DNA-bd_sf"/>
</dbReference>
<dbReference type="SUPFAM" id="SSF53067">
    <property type="entry name" value="Actin-like ATPase domain"/>
    <property type="match status" value="1"/>
</dbReference>
<reference evidence="2" key="1">
    <citation type="submission" date="2022-10" db="EMBL/GenBank/DDBJ databases">
        <title>The WGS of Solirubrobacter ginsenosidimutans DSM 21036.</title>
        <authorList>
            <person name="Jiang Z."/>
        </authorList>
    </citation>
    <scope>NUCLEOTIDE SEQUENCE</scope>
    <source>
        <strain evidence="2">DSM 21036</strain>
    </source>
</reference>
<organism evidence="2 3">
    <name type="scientific">Solirubrobacter ginsenosidimutans</name>
    <dbReference type="NCBI Taxonomy" id="490573"/>
    <lineage>
        <taxon>Bacteria</taxon>
        <taxon>Bacillati</taxon>
        <taxon>Actinomycetota</taxon>
        <taxon>Thermoleophilia</taxon>
        <taxon>Solirubrobacterales</taxon>
        <taxon>Solirubrobacteraceae</taxon>
        <taxon>Solirubrobacter</taxon>
    </lineage>
</organism>
<dbReference type="InterPro" id="IPR036388">
    <property type="entry name" value="WH-like_DNA-bd_sf"/>
</dbReference>
<keyword evidence="3" id="KW-1185">Reference proteome</keyword>
<dbReference type="PROSITE" id="PS01125">
    <property type="entry name" value="ROK"/>
    <property type="match status" value="1"/>
</dbReference>
<dbReference type="PANTHER" id="PTHR18964:SF173">
    <property type="entry name" value="GLUCOKINASE"/>
    <property type="match status" value="1"/>
</dbReference>
<dbReference type="Pfam" id="PF13412">
    <property type="entry name" value="HTH_24"/>
    <property type="match status" value="1"/>
</dbReference>
<dbReference type="InterPro" id="IPR049874">
    <property type="entry name" value="ROK_cs"/>
</dbReference>